<dbReference type="HOGENOM" id="CLU_171854_3_2_10"/>
<keyword evidence="1" id="KW-0472">Membrane</keyword>
<dbReference type="KEGG" id="cpc:Cpar_1472"/>
<dbReference type="EMBL" id="CP001099">
    <property type="protein sequence ID" value="ACF11870.1"/>
    <property type="molecule type" value="Genomic_DNA"/>
</dbReference>
<evidence type="ECO:0000256" key="1">
    <source>
        <dbReference type="SAM" id="Phobius"/>
    </source>
</evidence>
<keyword evidence="1" id="KW-0812">Transmembrane</keyword>
<dbReference type="AlphaFoldDB" id="B3QPL7"/>
<reference evidence="2" key="1">
    <citation type="submission" date="2008-06" db="EMBL/GenBank/DDBJ databases">
        <title>Complete sequence of Chlorobaculum parvum NCIB 8327.</title>
        <authorList>
            <consortium name="US DOE Joint Genome Institute"/>
            <person name="Lucas S."/>
            <person name="Copeland A."/>
            <person name="Lapidus A."/>
            <person name="Glavina del Rio T."/>
            <person name="Dalin E."/>
            <person name="Tice H."/>
            <person name="Bruce D."/>
            <person name="Goodwin L."/>
            <person name="Pitluck S."/>
            <person name="Schmutz J."/>
            <person name="Larimer F."/>
            <person name="Land M."/>
            <person name="Hauser L."/>
            <person name="Kyrpides N."/>
            <person name="Mikhailova N."/>
            <person name="Zhao F."/>
            <person name="Li T."/>
            <person name="Liu Z."/>
            <person name="Overmann J."/>
            <person name="Bryant D.A."/>
            <person name="Richardson P."/>
        </authorList>
    </citation>
    <scope>NUCLEOTIDE SEQUENCE [LARGE SCALE GENOMIC DNA]</scope>
    <source>
        <strain evidence="2">NCIB 8327</strain>
    </source>
</reference>
<feature type="transmembrane region" description="Helical" evidence="1">
    <location>
        <begin position="33"/>
        <end position="52"/>
    </location>
</feature>
<keyword evidence="3" id="KW-1185">Reference proteome</keyword>
<dbReference type="InterPro" id="IPR007047">
    <property type="entry name" value="Flp_Fap"/>
</dbReference>
<dbReference type="eggNOG" id="COG3847">
    <property type="taxonomic scope" value="Bacteria"/>
</dbReference>
<sequence length="67" mass="7187">MSTNFYAIKLFVEALLSKYFGVKSQKGVTMIEYALIAALIAVIAIATITTVGTNLNSVFNRVGTALN</sequence>
<protein>
    <submittedName>
        <fullName evidence="2">Flp/Fap pilin component</fullName>
    </submittedName>
</protein>
<dbReference type="STRING" id="517417.Cpar_1472"/>
<name>B3QPL7_CHLP8</name>
<gene>
    <name evidence="2" type="ordered locus">Cpar_1472</name>
</gene>
<evidence type="ECO:0000313" key="2">
    <source>
        <dbReference type="EMBL" id="ACF11870.1"/>
    </source>
</evidence>
<dbReference type="OrthoDB" id="598506at2"/>
<keyword evidence="1" id="KW-1133">Transmembrane helix</keyword>
<organism evidence="2 3">
    <name type="scientific">Chlorobaculum parvum (strain DSM 263 / NCIMB 8327)</name>
    <name type="common">Chlorobium vibrioforme subsp. thiosulfatophilum</name>
    <dbReference type="NCBI Taxonomy" id="517417"/>
    <lineage>
        <taxon>Bacteria</taxon>
        <taxon>Pseudomonadati</taxon>
        <taxon>Chlorobiota</taxon>
        <taxon>Chlorobiia</taxon>
        <taxon>Chlorobiales</taxon>
        <taxon>Chlorobiaceae</taxon>
        <taxon>Chlorobaculum</taxon>
    </lineage>
</organism>
<dbReference type="Pfam" id="PF04964">
    <property type="entry name" value="Flp_Fap"/>
    <property type="match status" value="1"/>
</dbReference>
<dbReference type="Proteomes" id="UP000008811">
    <property type="component" value="Chromosome"/>
</dbReference>
<evidence type="ECO:0000313" key="3">
    <source>
        <dbReference type="Proteomes" id="UP000008811"/>
    </source>
</evidence>
<dbReference type="RefSeq" id="WP_012502703.1">
    <property type="nucleotide sequence ID" value="NC_011027.1"/>
</dbReference>
<accession>B3QPL7</accession>
<proteinExistence type="predicted"/>